<evidence type="ECO:0000313" key="3">
    <source>
        <dbReference type="Proteomes" id="UP001281761"/>
    </source>
</evidence>
<accession>A0ABQ9XLA5</accession>
<reference evidence="2 3" key="1">
    <citation type="journal article" date="2022" name="bioRxiv">
        <title>Genomics of Preaxostyla Flagellates Illuminates Evolutionary Transitions and the Path Towards Mitochondrial Loss.</title>
        <authorList>
            <person name="Novak L.V.F."/>
            <person name="Treitli S.C."/>
            <person name="Pyrih J."/>
            <person name="Halakuc P."/>
            <person name="Pipaliya S.V."/>
            <person name="Vacek V."/>
            <person name="Brzon O."/>
            <person name="Soukal P."/>
            <person name="Eme L."/>
            <person name="Dacks J.B."/>
            <person name="Karnkowska A."/>
            <person name="Elias M."/>
            <person name="Hampl V."/>
        </authorList>
    </citation>
    <scope>NUCLEOTIDE SEQUENCE [LARGE SCALE GENOMIC DNA]</scope>
    <source>
        <strain evidence="2">NAU3</strain>
        <tissue evidence="2">Gut</tissue>
    </source>
</reference>
<evidence type="ECO:0000256" key="1">
    <source>
        <dbReference type="SAM" id="MobiDB-lite"/>
    </source>
</evidence>
<dbReference type="EMBL" id="JARBJD010000106">
    <property type="protein sequence ID" value="KAK2952250.1"/>
    <property type="molecule type" value="Genomic_DNA"/>
</dbReference>
<name>A0ABQ9XLA5_9EUKA</name>
<sequence length="236" mass="26865">MPPKHKSGRKRSKTQSTPRAKRIQSSTSDIHIVHSTIQESIEINNESSLDIPSITSTSDAFTITANDRKYIQISKQILQYEMKRQRINVHTMSEQPPLENDETALPTPITSDWRLILQDSITTKDLRLGCLSLFDNVNSALFLSQTELNHAIRFLQYATMHIEHRESHHNQLLEILLSNTQDNRSYLISSLINVLSLPSDTLRTATLTFFDVGLHFSSTDFTLEIAETGLMPQLFS</sequence>
<feature type="compositionally biased region" description="Polar residues" evidence="1">
    <location>
        <begin position="14"/>
        <end position="29"/>
    </location>
</feature>
<feature type="region of interest" description="Disordered" evidence="1">
    <location>
        <begin position="1"/>
        <end position="29"/>
    </location>
</feature>
<keyword evidence="3" id="KW-1185">Reference proteome</keyword>
<organism evidence="2 3">
    <name type="scientific">Blattamonas nauphoetae</name>
    <dbReference type="NCBI Taxonomy" id="2049346"/>
    <lineage>
        <taxon>Eukaryota</taxon>
        <taxon>Metamonada</taxon>
        <taxon>Preaxostyla</taxon>
        <taxon>Oxymonadida</taxon>
        <taxon>Blattamonas</taxon>
    </lineage>
</organism>
<comment type="caution">
    <text evidence="2">The sequence shown here is derived from an EMBL/GenBank/DDBJ whole genome shotgun (WGS) entry which is preliminary data.</text>
</comment>
<dbReference type="Proteomes" id="UP001281761">
    <property type="component" value="Unassembled WGS sequence"/>
</dbReference>
<gene>
    <name evidence="2" type="ORF">BLNAU_12809</name>
</gene>
<protein>
    <submittedName>
        <fullName evidence="2">Uncharacterized protein</fullName>
    </submittedName>
</protein>
<proteinExistence type="predicted"/>
<feature type="compositionally biased region" description="Basic residues" evidence="1">
    <location>
        <begin position="1"/>
        <end position="13"/>
    </location>
</feature>
<evidence type="ECO:0000313" key="2">
    <source>
        <dbReference type="EMBL" id="KAK2952250.1"/>
    </source>
</evidence>